<dbReference type="GO" id="GO:0061630">
    <property type="term" value="F:ubiquitin protein ligase activity"/>
    <property type="evidence" value="ECO:0007669"/>
    <property type="project" value="InterPro"/>
</dbReference>
<dbReference type="GO" id="GO:0008270">
    <property type="term" value="F:zinc ion binding"/>
    <property type="evidence" value="ECO:0007669"/>
    <property type="project" value="UniProtKB-KW"/>
</dbReference>
<protein>
    <submittedName>
        <fullName evidence="12">E3 ubiquitin ligase PQT3-like</fullName>
    </submittedName>
</protein>
<feature type="compositionally biased region" description="Basic residues" evidence="7">
    <location>
        <begin position="638"/>
        <end position="652"/>
    </location>
</feature>
<dbReference type="GO" id="GO:0006511">
    <property type="term" value="P:ubiquitin-dependent protein catabolic process"/>
    <property type="evidence" value="ECO:0007669"/>
    <property type="project" value="TreeGrafter"/>
</dbReference>
<feature type="compositionally biased region" description="Basic and acidic residues" evidence="7">
    <location>
        <begin position="722"/>
        <end position="732"/>
    </location>
</feature>
<evidence type="ECO:0000259" key="9">
    <source>
        <dbReference type="PROSITE" id="PS50158"/>
    </source>
</evidence>
<organism evidence="11 12">
    <name type="scientific">Sesamum indicum</name>
    <name type="common">Oriental sesame</name>
    <name type="synonym">Sesamum orientale</name>
    <dbReference type="NCBI Taxonomy" id="4182"/>
    <lineage>
        <taxon>Eukaryota</taxon>
        <taxon>Viridiplantae</taxon>
        <taxon>Streptophyta</taxon>
        <taxon>Embryophyta</taxon>
        <taxon>Tracheophyta</taxon>
        <taxon>Spermatophyta</taxon>
        <taxon>Magnoliopsida</taxon>
        <taxon>eudicotyledons</taxon>
        <taxon>Gunneridae</taxon>
        <taxon>Pentapetalae</taxon>
        <taxon>asterids</taxon>
        <taxon>lamiids</taxon>
        <taxon>Lamiales</taxon>
        <taxon>Pedaliaceae</taxon>
        <taxon>Sesamum</taxon>
    </lineage>
</organism>
<evidence type="ECO:0000256" key="2">
    <source>
        <dbReference type="ARBA" id="ARBA00022723"/>
    </source>
</evidence>
<dbReference type="Pfam" id="PF08783">
    <property type="entry name" value="DWNN"/>
    <property type="match status" value="1"/>
</dbReference>
<dbReference type="Proteomes" id="UP000504604">
    <property type="component" value="Linkage group LG6"/>
</dbReference>
<dbReference type="KEGG" id="sind:105164616"/>
<dbReference type="InterPro" id="IPR001841">
    <property type="entry name" value="Znf_RING"/>
</dbReference>
<feature type="domain" description="RING-type" evidence="8">
    <location>
        <begin position="212"/>
        <end position="250"/>
    </location>
</feature>
<dbReference type="GO" id="GO:0016567">
    <property type="term" value="P:protein ubiquitination"/>
    <property type="evidence" value="ECO:0007669"/>
    <property type="project" value="InterPro"/>
</dbReference>
<dbReference type="OrthoDB" id="106784at2759"/>
<evidence type="ECO:0000256" key="5">
    <source>
        <dbReference type="ARBA" id="ARBA00023242"/>
    </source>
</evidence>
<feature type="compositionally biased region" description="Basic and acidic residues" evidence="7">
    <location>
        <begin position="543"/>
        <end position="566"/>
    </location>
</feature>
<dbReference type="SMART" id="SM00184">
    <property type="entry name" value="RING"/>
    <property type="match status" value="1"/>
</dbReference>
<sequence>MSIRFKFRSSLNFDTVEIGDRPSIPLGELRAKILRGKVTQQQQQGFDLVFSDAVSGLEYKGDDSQIPSGSSVIVKRVPCGNPPSDLLPIQAVKEVRMKESPNLNPGNGPSDEFYDFGADLCSMPDPNFPDFNLGIDENNFTGNKEEEVAGSRLDCHKRDLNGLSQAIPRGVNQSGNERNTLPRVQEQMKLNKLPTSNFLALQSTNLPLELKCALCTTFFKEAVMIPCCQHSFCEKCIRQELTENGRCPKCFSSKCNIDNLLPNLSLRQAIEHFLESQMLETDLEKAMQKYVPDGESGIHGKDVSCAFTVVPRELELPQSSCATGKGSNQVFIEAFYEQQHQRNVPYGNPGNRGFQGENQPVMPEATNVQDEADSNTTRKGGFWMDSGGDRNLCGLGGHRKGPRNCYTCGSPDHLMRDCPISNPNPVFQPGNGAFHGGMPGYAPPYWNASSLPPFRPYANMYNNPAMMPFNASMVPVSHFAVPSYIPSMCSRLPGPGGNMRMGNMGPPRHPDHIVLQHCENKRKHSTENQEREQFSEEEDDSPEYYRLKSPEKSHDYKSHKDKERSLSHSGDNSARRLGRKTQHDKYMHSDARYVDERHEKGSRSSFDGRDKRPSHVERSNSGNEDLPISSDRHSDGIHKHHHGVSKKYHERRGHVDSDSSLGRKSTLKDVKRVESDVRGSDKNRRSYPEPGFEPSSPVDRRVGHKERDTGHDSRHAKHSTKHPREQKHDDRWQMINGAGEDRKDEYRYHKRRAH</sequence>
<dbReference type="InParanoid" id="A0A6I9TFI7"/>
<comment type="subcellular location">
    <subcellularLocation>
        <location evidence="1">Nucleus</location>
    </subcellularLocation>
</comment>
<dbReference type="RefSeq" id="XP_011081607.1">
    <property type="nucleotide sequence ID" value="XM_011083305.2"/>
</dbReference>
<dbReference type="GeneID" id="105164616"/>
<dbReference type="Gene3D" id="3.30.40.10">
    <property type="entry name" value="Zinc/RING finger domain, C3HC4 (zinc finger)"/>
    <property type="match status" value="1"/>
</dbReference>
<evidence type="ECO:0000256" key="7">
    <source>
        <dbReference type="SAM" id="MobiDB-lite"/>
    </source>
</evidence>
<dbReference type="Pfam" id="PF13923">
    <property type="entry name" value="zf-C3HC4_2"/>
    <property type="match status" value="1"/>
</dbReference>
<evidence type="ECO:0000259" key="10">
    <source>
        <dbReference type="PROSITE" id="PS51282"/>
    </source>
</evidence>
<dbReference type="InterPro" id="IPR001878">
    <property type="entry name" value="Znf_CCHC"/>
</dbReference>
<evidence type="ECO:0000256" key="4">
    <source>
        <dbReference type="ARBA" id="ARBA00022833"/>
    </source>
</evidence>
<dbReference type="PROSITE" id="PS51282">
    <property type="entry name" value="DWNN"/>
    <property type="match status" value="1"/>
</dbReference>
<dbReference type="Pfam" id="PF00098">
    <property type="entry name" value="zf-CCHC"/>
    <property type="match status" value="1"/>
</dbReference>
<gene>
    <name evidence="12" type="primary">LOC105164616</name>
</gene>
<evidence type="ECO:0000313" key="12">
    <source>
        <dbReference type="RefSeq" id="XP_011081607.1"/>
    </source>
</evidence>
<dbReference type="AlphaFoldDB" id="A0A6I9TFI7"/>
<feature type="compositionally biased region" description="Basic and acidic residues" evidence="7">
    <location>
        <begin position="698"/>
        <end position="713"/>
    </location>
</feature>
<dbReference type="GO" id="GO:0006397">
    <property type="term" value="P:mRNA processing"/>
    <property type="evidence" value="ECO:0007669"/>
    <property type="project" value="InterPro"/>
</dbReference>
<dbReference type="PANTHER" id="PTHR15439:SF11">
    <property type="entry name" value="E3 UBIQUITIN LIGASE PQT3-LIKE ISOFORM X1"/>
    <property type="match status" value="1"/>
</dbReference>
<dbReference type="PROSITE" id="PS50158">
    <property type="entry name" value="ZF_CCHC"/>
    <property type="match status" value="1"/>
</dbReference>
<feature type="compositionally biased region" description="Basic and acidic residues" evidence="7">
    <location>
        <begin position="525"/>
        <end position="534"/>
    </location>
</feature>
<feature type="region of interest" description="Disordered" evidence="7">
    <location>
        <begin position="521"/>
        <end position="754"/>
    </location>
</feature>
<dbReference type="Gene3D" id="3.10.20.90">
    <property type="entry name" value="Phosphatidylinositol 3-kinase Catalytic Subunit, Chain A, domain 1"/>
    <property type="match status" value="1"/>
</dbReference>
<keyword evidence="4" id="KW-0862">Zinc</keyword>
<accession>A0A6I9TFI7</accession>
<feature type="domain" description="DWNN" evidence="10">
    <location>
        <begin position="3"/>
        <end position="78"/>
    </location>
</feature>
<evidence type="ECO:0000259" key="8">
    <source>
        <dbReference type="PROSITE" id="PS50089"/>
    </source>
</evidence>
<dbReference type="SMART" id="SM00343">
    <property type="entry name" value="ZnF_C2HC"/>
    <property type="match status" value="1"/>
</dbReference>
<keyword evidence="2" id="KW-0479">Metal-binding</keyword>
<keyword evidence="5" id="KW-0539">Nucleus</keyword>
<name>A0A6I9TFI7_SESIN</name>
<evidence type="ECO:0000256" key="3">
    <source>
        <dbReference type="ARBA" id="ARBA00022771"/>
    </source>
</evidence>
<dbReference type="InterPro" id="IPR014891">
    <property type="entry name" value="DWNN_domain"/>
</dbReference>
<dbReference type="InterPro" id="IPR013083">
    <property type="entry name" value="Znf_RING/FYVE/PHD"/>
</dbReference>
<feature type="compositionally biased region" description="Basic and acidic residues" evidence="7">
    <location>
        <begin position="666"/>
        <end position="687"/>
    </location>
</feature>
<dbReference type="PROSITE" id="PS00518">
    <property type="entry name" value="ZF_RING_1"/>
    <property type="match status" value="1"/>
</dbReference>
<feature type="domain" description="CCHC-type" evidence="9">
    <location>
        <begin position="405"/>
        <end position="419"/>
    </location>
</feature>
<dbReference type="InterPro" id="IPR033489">
    <property type="entry name" value="RBBP6"/>
</dbReference>
<dbReference type="Gramene" id="SIN_1020918.t">
    <property type="protein sequence ID" value="SIN_1020918.t"/>
    <property type="gene ID" value="SIN_1020918"/>
</dbReference>
<feature type="compositionally biased region" description="Basic and acidic residues" evidence="7">
    <location>
        <begin position="581"/>
        <end position="618"/>
    </location>
</feature>
<dbReference type="GO" id="GO:0005634">
    <property type="term" value="C:nucleus"/>
    <property type="evidence" value="ECO:0007669"/>
    <property type="project" value="UniProtKB-SubCell"/>
</dbReference>
<dbReference type="PANTHER" id="PTHR15439">
    <property type="entry name" value="RETINOBLASTOMA-BINDING PROTEIN 6"/>
    <property type="match status" value="1"/>
</dbReference>
<dbReference type="PROSITE" id="PS50089">
    <property type="entry name" value="ZF_RING_2"/>
    <property type="match status" value="1"/>
</dbReference>
<proteinExistence type="predicted"/>
<dbReference type="InterPro" id="IPR017907">
    <property type="entry name" value="Znf_RING_CS"/>
</dbReference>
<keyword evidence="11" id="KW-1185">Reference proteome</keyword>
<reference evidence="12" key="1">
    <citation type="submission" date="2025-08" db="UniProtKB">
        <authorList>
            <consortium name="RefSeq"/>
        </authorList>
    </citation>
    <scope>IDENTIFICATION</scope>
</reference>
<dbReference type="CDD" id="cd16620">
    <property type="entry name" value="vRING-HC-C4C4_RBBP6"/>
    <property type="match status" value="1"/>
</dbReference>
<dbReference type="GO" id="GO:0003676">
    <property type="term" value="F:nucleic acid binding"/>
    <property type="evidence" value="ECO:0007669"/>
    <property type="project" value="InterPro"/>
</dbReference>
<evidence type="ECO:0000313" key="11">
    <source>
        <dbReference type="Proteomes" id="UP000504604"/>
    </source>
</evidence>
<keyword evidence="3 6" id="KW-0863">Zinc-finger</keyword>
<dbReference type="SUPFAM" id="SSF57850">
    <property type="entry name" value="RING/U-box"/>
    <property type="match status" value="1"/>
</dbReference>
<dbReference type="SMART" id="SM01180">
    <property type="entry name" value="DWNN"/>
    <property type="match status" value="1"/>
</dbReference>
<evidence type="ECO:0000256" key="6">
    <source>
        <dbReference type="PROSITE-ProRule" id="PRU00047"/>
    </source>
</evidence>
<evidence type="ECO:0000256" key="1">
    <source>
        <dbReference type="ARBA" id="ARBA00004123"/>
    </source>
</evidence>